<accession>A0A3M7QNS1</accession>
<comment type="caution">
    <text evidence="1">The sequence shown here is derived from an EMBL/GenBank/DDBJ whole genome shotgun (WGS) entry which is preliminary data.</text>
</comment>
<organism evidence="1 2">
    <name type="scientific">Brachionus plicatilis</name>
    <name type="common">Marine rotifer</name>
    <name type="synonym">Brachionus muelleri</name>
    <dbReference type="NCBI Taxonomy" id="10195"/>
    <lineage>
        <taxon>Eukaryota</taxon>
        <taxon>Metazoa</taxon>
        <taxon>Spiralia</taxon>
        <taxon>Gnathifera</taxon>
        <taxon>Rotifera</taxon>
        <taxon>Eurotatoria</taxon>
        <taxon>Monogononta</taxon>
        <taxon>Pseudotrocha</taxon>
        <taxon>Ploima</taxon>
        <taxon>Brachionidae</taxon>
        <taxon>Brachionus</taxon>
    </lineage>
</organism>
<evidence type="ECO:0000313" key="2">
    <source>
        <dbReference type="Proteomes" id="UP000276133"/>
    </source>
</evidence>
<dbReference type="Proteomes" id="UP000276133">
    <property type="component" value="Unassembled WGS sequence"/>
</dbReference>
<dbReference type="OrthoDB" id="10595028at2759"/>
<name>A0A3M7QNS1_BRAPC</name>
<proteinExistence type="predicted"/>
<keyword evidence="2" id="KW-1185">Reference proteome</keyword>
<dbReference type="AlphaFoldDB" id="A0A3M7QNS1"/>
<protein>
    <submittedName>
        <fullName evidence="1">Uncharacterized protein</fullName>
    </submittedName>
</protein>
<sequence>MLITIQNLESAWMAITGSSTKKGMLTFIVPSPFTETTFPSNIHSVVFIVNGDKGFVSSGKGDLITAIIPPVSDRLTIGHVSEFSHVVNLSPTVLTDPSVSASVITFIRFRIKNKLIFFSSFRLSFDFFFGKLKWKNKIISV</sequence>
<dbReference type="EMBL" id="REGN01005538">
    <property type="protein sequence ID" value="RNA12992.1"/>
    <property type="molecule type" value="Genomic_DNA"/>
</dbReference>
<reference evidence="1 2" key="1">
    <citation type="journal article" date="2018" name="Sci. Rep.">
        <title>Genomic signatures of local adaptation to the degree of environmental predictability in rotifers.</title>
        <authorList>
            <person name="Franch-Gras L."/>
            <person name="Hahn C."/>
            <person name="Garcia-Roger E.M."/>
            <person name="Carmona M.J."/>
            <person name="Serra M."/>
            <person name="Gomez A."/>
        </authorList>
    </citation>
    <scope>NUCLEOTIDE SEQUENCE [LARGE SCALE GENOMIC DNA]</scope>
    <source>
        <strain evidence="1">HYR1</strain>
    </source>
</reference>
<evidence type="ECO:0000313" key="1">
    <source>
        <dbReference type="EMBL" id="RNA12992.1"/>
    </source>
</evidence>
<gene>
    <name evidence="1" type="ORF">BpHYR1_047464</name>
</gene>